<feature type="binding site" evidence="12">
    <location>
        <position position="448"/>
    </location>
    <ligand>
        <name>Zn(2+)</name>
        <dbReference type="ChEBI" id="CHEBI:29105"/>
        <label>2</label>
    </ligand>
</feature>
<feature type="binding site" evidence="12">
    <location>
        <position position="479"/>
    </location>
    <ligand>
        <name>Zn(2+)</name>
        <dbReference type="ChEBI" id="CHEBI:29105"/>
        <label>1</label>
    </ligand>
</feature>
<dbReference type="NCBIfam" id="NF004065">
    <property type="entry name" value="PRK05580.1-1"/>
    <property type="match status" value="1"/>
</dbReference>
<keyword evidence="3 12" id="KW-0479">Metal-binding</keyword>
<dbReference type="CDD" id="cd17929">
    <property type="entry name" value="DEXHc_priA"/>
    <property type="match status" value="1"/>
</dbReference>
<dbReference type="GO" id="GO:0006302">
    <property type="term" value="P:double-strand break repair"/>
    <property type="evidence" value="ECO:0007669"/>
    <property type="project" value="InterPro"/>
</dbReference>
<dbReference type="GO" id="GO:0006310">
    <property type="term" value="P:DNA recombination"/>
    <property type="evidence" value="ECO:0007669"/>
    <property type="project" value="InterPro"/>
</dbReference>
<comment type="subunit">
    <text evidence="12">Component of the replication restart primosome.</text>
</comment>
<evidence type="ECO:0000259" key="14">
    <source>
        <dbReference type="PROSITE" id="PS51194"/>
    </source>
</evidence>
<evidence type="ECO:0000256" key="9">
    <source>
        <dbReference type="ARBA" id="ARBA00023125"/>
    </source>
</evidence>
<dbReference type="InterPro" id="IPR011545">
    <property type="entry name" value="DEAD/DEAH_box_helicase_dom"/>
</dbReference>
<keyword evidence="1 12" id="KW-0639">Primosome</keyword>
<dbReference type="SMART" id="SM00490">
    <property type="entry name" value="HELICc"/>
    <property type="match status" value="1"/>
</dbReference>
<accession>A0A426QJW4</accession>
<dbReference type="NCBIfam" id="TIGR00595">
    <property type="entry name" value="priA"/>
    <property type="match status" value="1"/>
</dbReference>
<feature type="binding site" evidence="12">
    <location>
        <position position="451"/>
    </location>
    <ligand>
        <name>Zn(2+)</name>
        <dbReference type="ChEBI" id="CHEBI:29105"/>
        <label>2</label>
    </ligand>
</feature>
<dbReference type="SUPFAM" id="SSF52540">
    <property type="entry name" value="P-loop containing nucleoside triphosphate hydrolases"/>
    <property type="match status" value="2"/>
</dbReference>
<evidence type="ECO:0000256" key="7">
    <source>
        <dbReference type="ARBA" id="ARBA00022833"/>
    </source>
</evidence>
<keyword evidence="2 12" id="KW-0235">DNA replication</keyword>
<evidence type="ECO:0000256" key="1">
    <source>
        <dbReference type="ARBA" id="ARBA00022515"/>
    </source>
</evidence>
<keyword evidence="5 12" id="KW-0378">Hydrolase</keyword>
<feature type="binding site" evidence="12">
    <location>
        <position position="466"/>
    </location>
    <ligand>
        <name>Zn(2+)</name>
        <dbReference type="ChEBI" id="CHEBI:29105"/>
        <label>2</label>
    </ligand>
</feature>
<sequence length="734" mass="80474">MPNQSTATYVRVALPCPLYRSFDYRLDPVGGAAPGCRVRVPFGRRSLVGVILESSPRTELRADQIKPVSEVIDARPLLPPDLLALLHWAAGYYHHPVGEVFAQALPALLRQGRPAAIEQTRCWQLSPAGRAIDPAGLGRAPRQAALLAWLAGCPDGADREQLQARDLYRPDALKALVAKGWVKELTATPGLTPPQPGGTAPELNPAQATAVQAVAEHTGYGCFLLDGVTGSGKTEVYIRAIEQALAAGRQTLLLVPEIGLTPQLMQRLRARLAAPLVILHSGLSERERLNAWVAARDGAARIVVGTRSAVFTPLPEPGLFIVDEEHDPSLKQQDGFRYSARDLLIWRARQQDVPILLGSATPSLESLYNADQGRYQRLHLPSRAGTASAPALKLLDIRGQPLREGLAEPLIGAMHRHLERGEQVLLFLNRRGFAPTLICHECGWVAACQRCDSHLTLHQGRGRLHCHHCDASQPVPVQCPECGSPDLRGLGYGTERIEQTLQALFPGHTCLRIDRDSTRRKGQLETLLERAQSGEAQILLGTQMLAKGHHFPGVTLVGILEADQRLFSSDFRASERLAQLIVQVAGRAGRAERPGTVLIQTHHPDHPLLRRLVGEGYSAFAEAALAERRETALPPYASLALLRAEATGREAPREFLEQAHTLAQQLSGPEIEFWGPVPAPMEKRAGRYRAQLLIQSPERAALHRLLRHWIPTLAESPAARRIRWSLDVDPVDTY</sequence>
<keyword evidence="9 12" id="KW-0238">DNA-binding</keyword>
<dbReference type="GO" id="GO:1990077">
    <property type="term" value="C:primosome complex"/>
    <property type="evidence" value="ECO:0007669"/>
    <property type="project" value="UniProtKB-UniRule"/>
</dbReference>
<dbReference type="InterPro" id="IPR040498">
    <property type="entry name" value="PriA_CRR"/>
</dbReference>
<feature type="binding site" evidence="12">
    <location>
        <position position="469"/>
    </location>
    <ligand>
        <name>Zn(2+)</name>
        <dbReference type="ChEBI" id="CHEBI:29105"/>
        <label>2</label>
    </ligand>
</feature>
<dbReference type="GO" id="GO:0006269">
    <property type="term" value="P:DNA replication, synthesis of primer"/>
    <property type="evidence" value="ECO:0007669"/>
    <property type="project" value="UniProtKB-KW"/>
</dbReference>
<keyword evidence="4 12" id="KW-0547">Nucleotide-binding</keyword>
<keyword evidence="6 12" id="KW-0347">Helicase</keyword>
<dbReference type="AlphaFoldDB" id="A0A426QJW4"/>
<dbReference type="InterPro" id="IPR042115">
    <property type="entry name" value="PriA_3primeBD_sf"/>
</dbReference>
<comment type="similarity">
    <text evidence="12">Belongs to the helicase family. PriA subfamily.</text>
</comment>
<name>A0A426QJW4_9GAMM</name>
<evidence type="ECO:0000313" key="16">
    <source>
        <dbReference type="Proteomes" id="UP000287798"/>
    </source>
</evidence>
<dbReference type="FunFam" id="3.40.1440.60:FF:000001">
    <property type="entry name" value="Primosomal protein N"/>
    <property type="match status" value="1"/>
</dbReference>
<dbReference type="GO" id="GO:0005524">
    <property type="term" value="F:ATP binding"/>
    <property type="evidence" value="ECO:0007669"/>
    <property type="project" value="UniProtKB-UniRule"/>
</dbReference>
<feature type="binding site" evidence="12">
    <location>
        <position position="482"/>
    </location>
    <ligand>
        <name>Zn(2+)</name>
        <dbReference type="ChEBI" id="CHEBI:29105"/>
        <label>1</label>
    </ligand>
</feature>
<dbReference type="EC" id="5.6.2.4" evidence="12"/>
<comment type="catalytic activity">
    <reaction evidence="11 12">
        <text>ATP + H2O = ADP + phosphate + H(+)</text>
        <dbReference type="Rhea" id="RHEA:13065"/>
        <dbReference type="ChEBI" id="CHEBI:15377"/>
        <dbReference type="ChEBI" id="CHEBI:15378"/>
        <dbReference type="ChEBI" id="CHEBI:30616"/>
        <dbReference type="ChEBI" id="CHEBI:43474"/>
        <dbReference type="ChEBI" id="CHEBI:456216"/>
        <dbReference type="EC" id="5.6.2.4"/>
    </reaction>
</comment>
<dbReference type="GO" id="GO:0006270">
    <property type="term" value="P:DNA replication initiation"/>
    <property type="evidence" value="ECO:0007669"/>
    <property type="project" value="TreeGrafter"/>
</dbReference>
<evidence type="ECO:0000256" key="11">
    <source>
        <dbReference type="ARBA" id="ARBA00048988"/>
    </source>
</evidence>
<evidence type="ECO:0000256" key="10">
    <source>
        <dbReference type="ARBA" id="ARBA00023235"/>
    </source>
</evidence>
<dbReference type="RefSeq" id="WP_125181403.1">
    <property type="nucleotide sequence ID" value="NZ_QZMU01000001.1"/>
</dbReference>
<dbReference type="Gene3D" id="3.40.1440.60">
    <property type="entry name" value="PriA, 3(prime) DNA-binding domain"/>
    <property type="match status" value="1"/>
</dbReference>
<reference evidence="15 16" key="1">
    <citation type="journal article" date="2010" name="Int. J. Syst. Evol. Microbiol.">
        <title>Thiohalobacter thiocyanaticus gen. nov., sp. nov., a moderately halophilic, sulfur-oxidizing gammaproteobacterium from hypersaline lakes, that utilizes thiocyanate.</title>
        <authorList>
            <person name="Sorokin D.Y."/>
            <person name="Kovaleva O.L."/>
            <person name="Tourova T.P."/>
            <person name="Muyzer G."/>
        </authorList>
    </citation>
    <scope>NUCLEOTIDE SEQUENCE [LARGE SCALE GENOMIC DNA]</scope>
    <source>
        <strain evidence="15 16">Hrh1</strain>
    </source>
</reference>
<dbReference type="GO" id="GO:0016887">
    <property type="term" value="F:ATP hydrolysis activity"/>
    <property type="evidence" value="ECO:0007669"/>
    <property type="project" value="RHEA"/>
</dbReference>
<dbReference type="GO" id="GO:0003677">
    <property type="term" value="F:DNA binding"/>
    <property type="evidence" value="ECO:0007669"/>
    <property type="project" value="UniProtKB-UniRule"/>
</dbReference>
<dbReference type="FunFam" id="3.40.50.300:FF:000489">
    <property type="entry name" value="Primosome assembly protein PriA"/>
    <property type="match status" value="1"/>
</dbReference>
<evidence type="ECO:0000259" key="13">
    <source>
        <dbReference type="PROSITE" id="PS51192"/>
    </source>
</evidence>
<dbReference type="PROSITE" id="PS51194">
    <property type="entry name" value="HELICASE_CTER"/>
    <property type="match status" value="1"/>
</dbReference>
<dbReference type="OrthoDB" id="9759544at2"/>
<dbReference type="InterPro" id="IPR005259">
    <property type="entry name" value="PriA"/>
</dbReference>
<comment type="cofactor">
    <cofactor evidence="12">
        <name>Zn(2+)</name>
        <dbReference type="ChEBI" id="CHEBI:29105"/>
    </cofactor>
    <text evidence="12">Binds 2 zinc ions per subunit.</text>
</comment>
<evidence type="ECO:0000256" key="2">
    <source>
        <dbReference type="ARBA" id="ARBA00022705"/>
    </source>
</evidence>
<dbReference type="Pfam" id="PF18319">
    <property type="entry name" value="Zn_ribbon_PriA"/>
    <property type="match status" value="1"/>
</dbReference>
<proteinExistence type="inferred from homology"/>
<keyword evidence="10 12" id="KW-0413">Isomerase</keyword>
<evidence type="ECO:0000256" key="8">
    <source>
        <dbReference type="ARBA" id="ARBA00022840"/>
    </source>
</evidence>
<dbReference type="Proteomes" id="UP000287798">
    <property type="component" value="Unassembled WGS sequence"/>
</dbReference>
<dbReference type="Pfam" id="PF18074">
    <property type="entry name" value="PriA_C"/>
    <property type="match status" value="1"/>
</dbReference>
<evidence type="ECO:0000256" key="3">
    <source>
        <dbReference type="ARBA" id="ARBA00022723"/>
    </source>
</evidence>
<keyword evidence="7 12" id="KW-0862">Zinc</keyword>
<dbReference type="PANTHER" id="PTHR30580">
    <property type="entry name" value="PRIMOSOMAL PROTEIN N"/>
    <property type="match status" value="1"/>
</dbReference>
<dbReference type="NCBIfam" id="NF004067">
    <property type="entry name" value="PRK05580.1-4"/>
    <property type="match status" value="1"/>
</dbReference>
<dbReference type="PROSITE" id="PS51192">
    <property type="entry name" value="HELICASE_ATP_BIND_1"/>
    <property type="match status" value="1"/>
</dbReference>
<dbReference type="CDD" id="cd18804">
    <property type="entry name" value="SF2_C_priA"/>
    <property type="match status" value="1"/>
</dbReference>
<dbReference type="InterPro" id="IPR027417">
    <property type="entry name" value="P-loop_NTPase"/>
</dbReference>
<dbReference type="InterPro" id="IPR041236">
    <property type="entry name" value="PriA_C"/>
</dbReference>
<comment type="function">
    <text evidence="12">Initiates the restart of stalled replication forks, which reloads the replicative helicase on sites other than the origin of replication. Recognizes and binds to abandoned replication forks and remodels them to uncover a helicase loading site. Promotes assembly of the primosome at these replication forks.</text>
</comment>
<organism evidence="15 16">
    <name type="scientific">Thiohalobacter thiocyanaticus</name>
    <dbReference type="NCBI Taxonomy" id="585455"/>
    <lineage>
        <taxon>Bacteria</taxon>
        <taxon>Pseudomonadati</taxon>
        <taxon>Pseudomonadota</taxon>
        <taxon>Gammaproteobacteria</taxon>
        <taxon>Thiohalobacterales</taxon>
        <taxon>Thiohalobacteraceae</taxon>
        <taxon>Thiohalobacter</taxon>
    </lineage>
</organism>
<dbReference type="InterPro" id="IPR041222">
    <property type="entry name" value="PriA_3primeBD"/>
</dbReference>
<evidence type="ECO:0000313" key="15">
    <source>
        <dbReference type="EMBL" id="RRQ22062.1"/>
    </source>
</evidence>
<protein>
    <recommendedName>
        <fullName evidence="12">Replication restart protein PriA</fullName>
    </recommendedName>
    <alternativeName>
        <fullName evidence="12">ATP-dependent DNA helicase PriA</fullName>
        <ecNumber evidence="12">5.6.2.4</ecNumber>
    </alternativeName>
    <alternativeName>
        <fullName evidence="12">DNA 3'-5' helicase PriA</fullName>
    </alternativeName>
</protein>
<dbReference type="Gene3D" id="3.40.50.300">
    <property type="entry name" value="P-loop containing nucleotide triphosphate hydrolases"/>
    <property type="match status" value="2"/>
</dbReference>
<feature type="domain" description="Helicase ATP-binding" evidence="13">
    <location>
        <begin position="214"/>
        <end position="380"/>
    </location>
</feature>
<dbReference type="Pfam" id="PF17764">
    <property type="entry name" value="PriA_3primeBD"/>
    <property type="match status" value="1"/>
</dbReference>
<dbReference type="HAMAP" id="MF_00983">
    <property type="entry name" value="PriA"/>
    <property type="match status" value="1"/>
</dbReference>
<dbReference type="EMBL" id="QZMU01000001">
    <property type="protein sequence ID" value="RRQ22062.1"/>
    <property type="molecule type" value="Genomic_DNA"/>
</dbReference>
<keyword evidence="8 12" id="KW-0067">ATP-binding</keyword>
<dbReference type="InterPro" id="IPR014001">
    <property type="entry name" value="Helicase_ATP-bd"/>
</dbReference>
<dbReference type="Pfam" id="PF00271">
    <property type="entry name" value="Helicase_C"/>
    <property type="match status" value="1"/>
</dbReference>
<evidence type="ECO:0000256" key="4">
    <source>
        <dbReference type="ARBA" id="ARBA00022741"/>
    </source>
</evidence>
<dbReference type="PANTHER" id="PTHR30580:SF0">
    <property type="entry name" value="PRIMOSOMAL PROTEIN N"/>
    <property type="match status" value="1"/>
</dbReference>
<feature type="binding site" evidence="12">
    <location>
        <position position="439"/>
    </location>
    <ligand>
        <name>Zn(2+)</name>
        <dbReference type="ChEBI" id="CHEBI:29105"/>
        <label>1</label>
    </ligand>
</feature>
<keyword evidence="16" id="KW-1185">Reference proteome</keyword>
<dbReference type="GO" id="GO:0008270">
    <property type="term" value="F:zinc ion binding"/>
    <property type="evidence" value="ECO:0007669"/>
    <property type="project" value="UniProtKB-UniRule"/>
</dbReference>
<dbReference type="SMART" id="SM00487">
    <property type="entry name" value="DEXDc"/>
    <property type="match status" value="1"/>
</dbReference>
<comment type="caution">
    <text evidence="15">The sequence shown here is derived from an EMBL/GenBank/DDBJ whole genome shotgun (WGS) entry which is preliminary data.</text>
</comment>
<dbReference type="Pfam" id="PF00270">
    <property type="entry name" value="DEAD"/>
    <property type="match status" value="1"/>
</dbReference>
<comment type="catalytic activity">
    <reaction evidence="12">
        <text>Couples ATP hydrolysis with the unwinding of duplex DNA by translocating in the 3'-5' direction.</text>
        <dbReference type="EC" id="5.6.2.4"/>
    </reaction>
</comment>
<evidence type="ECO:0000256" key="6">
    <source>
        <dbReference type="ARBA" id="ARBA00022806"/>
    </source>
</evidence>
<gene>
    <name evidence="12" type="primary">priA</name>
    <name evidence="15" type="ORF">D6C00_08935</name>
</gene>
<dbReference type="InterPro" id="IPR001650">
    <property type="entry name" value="Helicase_C-like"/>
</dbReference>
<dbReference type="GO" id="GO:0043138">
    <property type="term" value="F:3'-5' DNA helicase activity"/>
    <property type="evidence" value="ECO:0007669"/>
    <property type="project" value="UniProtKB-EC"/>
</dbReference>
<feature type="binding site" evidence="12">
    <location>
        <position position="442"/>
    </location>
    <ligand>
        <name>Zn(2+)</name>
        <dbReference type="ChEBI" id="CHEBI:29105"/>
        <label>1</label>
    </ligand>
</feature>
<evidence type="ECO:0000256" key="12">
    <source>
        <dbReference type="HAMAP-Rule" id="MF_00983"/>
    </source>
</evidence>
<evidence type="ECO:0000256" key="5">
    <source>
        <dbReference type="ARBA" id="ARBA00022801"/>
    </source>
</evidence>
<feature type="domain" description="Helicase C-terminal" evidence="14">
    <location>
        <begin position="420"/>
        <end position="633"/>
    </location>
</feature>